<organism evidence="2">
    <name type="scientific">Anguilla anguilla</name>
    <name type="common">European freshwater eel</name>
    <name type="synonym">Muraena anguilla</name>
    <dbReference type="NCBI Taxonomy" id="7936"/>
    <lineage>
        <taxon>Eukaryota</taxon>
        <taxon>Metazoa</taxon>
        <taxon>Chordata</taxon>
        <taxon>Craniata</taxon>
        <taxon>Vertebrata</taxon>
        <taxon>Euteleostomi</taxon>
        <taxon>Actinopterygii</taxon>
        <taxon>Neopterygii</taxon>
        <taxon>Teleostei</taxon>
        <taxon>Anguilliformes</taxon>
        <taxon>Anguillidae</taxon>
        <taxon>Anguilla</taxon>
    </lineage>
</organism>
<reference evidence="2" key="2">
    <citation type="journal article" date="2015" name="Fish Shellfish Immunol.">
        <title>Early steps in the European eel (Anguilla anguilla)-Vibrio vulnificus interaction in the gills: Role of the RtxA13 toxin.</title>
        <authorList>
            <person name="Callol A."/>
            <person name="Pajuelo D."/>
            <person name="Ebbesson L."/>
            <person name="Teles M."/>
            <person name="MacKenzie S."/>
            <person name="Amaro C."/>
        </authorList>
    </citation>
    <scope>NUCLEOTIDE SEQUENCE</scope>
</reference>
<protein>
    <submittedName>
        <fullName evidence="2">Uncharacterized protein</fullName>
    </submittedName>
</protein>
<feature type="chain" id="PRO_5002434711" evidence="1">
    <location>
        <begin position="28"/>
        <end position="53"/>
    </location>
</feature>
<dbReference type="EMBL" id="GBXM01016832">
    <property type="protein sequence ID" value="JAH91745.1"/>
    <property type="molecule type" value="Transcribed_RNA"/>
</dbReference>
<evidence type="ECO:0000256" key="1">
    <source>
        <dbReference type="SAM" id="SignalP"/>
    </source>
</evidence>
<reference evidence="2" key="1">
    <citation type="submission" date="2014-11" db="EMBL/GenBank/DDBJ databases">
        <authorList>
            <person name="Amaro Gonzalez C."/>
        </authorList>
    </citation>
    <scope>NUCLEOTIDE SEQUENCE</scope>
</reference>
<evidence type="ECO:0000313" key="2">
    <source>
        <dbReference type="EMBL" id="JAH91745.1"/>
    </source>
</evidence>
<accession>A0A0E9WQD1</accession>
<feature type="signal peptide" evidence="1">
    <location>
        <begin position="1"/>
        <end position="27"/>
    </location>
</feature>
<dbReference type="AlphaFoldDB" id="A0A0E9WQD1"/>
<keyword evidence="1" id="KW-0732">Signal</keyword>
<proteinExistence type="predicted"/>
<sequence length="53" mass="5942">MVGYMGKLAIPHWLFLFLAIRMNPLSPQAVPQLFFTSQKSFPLSVPYPTTSTA</sequence>
<name>A0A0E9WQD1_ANGAN</name>